<reference evidence="1" key="1">
    <citation type="journal article" date="2005" name="BMC Biol.">
        <title>The sequence of rice chromosomes 11 and 12, rich in disease resistance genes and recent gene duplications.</title>
        <authorList>
            <consortium name="The rice chromosomes 11 and 12 sequencing consortia"/>
        </authorList>
    </citation>
    <scope>NUCLEOTIDE SEQUENCE [LARGE SCALE GENOMIC DNA]</scope>
</reference>
<sequence length="62" mass="7051">MARELASRCLAAALFLLLLLLSVSLWPLFVLAWLEIKIHEIRQAKTLKKLSQMSEGIKAIFL</sequence>
<proteinExistence type="predicted"/>
<reference evidence="1" key="2">
    <citation type="submission" date="2005-04" db="EMBL/GenBank/DDBJ databases">
        <authorList>
            <person name="Buell C.R."/>
            <person name="Wing R.A."/>
            <person name="McCombie W.A."/>
            <person name="Ouyang S."/>
        </authorList>
    </citation>
    <scope>NUCLEOTIDE SEQUENCE</scope>
</reference>
<evidence type="ECO:0000313" key="1">
    <source>
        <dbReference type="EMBL" id="ABA94352.1"/>
    </source>
</evidence>
<accession>Q2R2J4</accession>
<name>Q2R2J4_ORYSJ</name>
<protein>
    <submittedName>
        <fullName evidence="1">Uncharacterized protein</fullName>
    </submittedName>
</protein>
<dbReference type="EMBL" id="DP000010">
    <property type="protein sequence ID" value="ABA94352.1"/>
    <property type="molecule type" value="Genomic_DNA"/>
</dbReference>
<organism evidence="1">
    <name type="scientific">Oryza sativa subsp. japonica</name>
    <name type="common">Rice</name>
    <dbReference type="NCBI Taxonomy" id="39947"/>
    <lineage>
        <taxon>Eukaryota</taxon>
        <taxon>Viridiplantae</taxon>
        <taxon>Streptophyta</taxon>
        <taxon>Embryophyta</taxon>
        <taxon>Tracheophyta</taxon>
        <taxon>Spermatophyta</taxon>
        <taxon>Magnoliopsida</taxon>
        <taxon>Liliopsida</taxon>
        <taxon>Poales</taxon>
        <taxon>Poaceae</taxon>
        <taxon>BOP clade</taxon>
        <taxon>Oryzoideae</taxon>
        <taxon>Oryzeae</taxon>
        <taxon>Oryzinae</taxon>
        <taxon>Oryza</taxon>
        <taxon>Oryza sativa</taxon>
    </lineage>
</organism>
<gene>
    <name evidence="1" type="ordered locus">LOC_Os11g35610</name>
</gene>
<reference evidence="1" key="3">
    <citation type="submission" date="2006-01" db="EMBL/GenBank/DDBJ databases">
        <authorList>
            <person name="Buell R."/>
        </authorList>
    </citation>
    <scope>NUCLEOTIDE SEQUENCE</scope>
</reference>
<dbReference type="AlphaFoldDB" id="Q2R2J4"/>